<evidence type="ECO:0000313" key="2">
    <source>
        <dbReference type="Proteomes" id="UP001054945"/>
    </source>
</evidence>
<comment type="caution">
    <text evidence="1">The sequence shown here is derived from an EMBL/GenBank/DDBJ whole genome shotgun (WGS) entry which is preliminary data.</text>
</comment>
<gene>
    <name evidence="1" type="ORF">CEXT_213111</name>
</gene>
<reference evidence="1 2" key="1">
    <citation type="submission" date="2021-06" db="EMBL/GenBank/DDBJ databases">
        <title>Caerostris extrusa draft genome.</title>
        <authorList>
            <person name="Kono N."/>
            <person name="Arakawa K."/>
        </authorList>
    </citation>
    <scope>NUCLEOTIDE SEQUENCE [LARGE SCALE GENOMIC DNA]</scope>
</reference>
<keyword evidence="2" id="KW-1185">Reference proteome</keyword>
<proteinExistence type="predicted"/>
<dbReference type="Proteomes" id="UP001054945">
    <property type="component" value="Unassembled WGS sequence"/>
</dbReference>
<dbReference type="AlphaFoldDB" id="A0AAV4PW89"/>
<organism evidence="1 2">
    <name type="scientific">Caerostris extrusa</name>
    <name type="common">Bark spider</name>
    <name type="synonym">Caerostris bankana</name>
    <dbReference type="NCBI Taxonomy" id="172846"/>
    <lineage>
        <taxon>Eukaryota</taxon>
        <taxon>Metazoa</taxon>
        <taxon>Ecdysozoa</taxon>
        <taxon>Arthropoda</taxon>
        <taxon>Chelicerata</taxon>
        <taxon>Arachnida</taxon>
        <taxon>Araneae</taxon>
        <taxon>Araneomorphae</taxon>
        <taxon>Entelegynae</taxon>
        <taxon>Araneoidea</taxon>
        <taxon>Araneidae</taxon>
        <taxon>Caerostris</taxon>
    </lineage>
</organism>
<name>A0AAV4PW89_CAEEX</name>
<dbReference type="EMBL" id="BPLR01005275">
    <property type="protein sequence ID" value="GIY01171.1"/>
    <property type="molecule type" value="Genomic_DNA"/>
</dbReference>
<evidence type="ECO:0000313" key="1">
    <source>
        <dbReference type="EMBL" id="GIY01171.1"/>
    </source>
</evidence>
<protein>
    <submittedName>
        <fullName evidence="1">Uncharacterized protein</fullName>
    </submittedName>
</protein>
<accession>A0AAV4PW89</accession>
<sequence length="105" mass="12420">MVPPPFRTLPTSDERILYTPFTCSNTVKEFFDLEIEVAYTRHRLIRPIKRLIELVYLIRYYQKTEIGFTIALAFASPVPSDYQLLFRLMANGLTRLHFTNLDWFG</sequence>